<feature type="signal peptide" evidence="2">
    <location>
        <begin position="1"/>
        <end position="24"/>
    </location>
</feature>
<gene>
    <name evidence="4 5" type="primary">LOC107224579</name>
</gene>
<evidence type="ECO:0000313" key="5">
    <source>
        <dbReference type="RefSeq" id="XP_046592316.1"/>
    </source>
</evidence>
<evidence type="ECO:0000313" key="4">
    <source>
        <dbReference type="RefSeq" id="XP_015520167.2"/>
    </source>
</evidence>
<feature type="region of interest" description="Disordered" evidence="1">
    <location>
        <begin position="1511"/>
        <end position="1533"/>
    </location>
</feature>
<protein>
    <submittedName>
        <fullName evidence="4 5">Uncharacterized protein LOC107224579</fullName>
    </submittedName>
</protein>
<feature type="region of interest" description="Disordered" evidence="1">
    <location>
        <begin position="347"/>
        <end position="488"/>
    </location>
</feature>
<feature type="region of interest" description="Disordered" evidence="1">
    <location>
        <begin position="1394"/>
        <end position="1498"/>
    </location>
</feature>
<accession>A0A6J0C0V3</accession>
<reference evidence="4 5" key="1">
    <citation type="submission" date="2025-05" db="UniProtKB">
        <authorList>
            <consortium name="RefSeq"/>
        </authorList>
    </citation>
    <scope>IDENTIFICATION</scope>
    <source>
        <tissue evidence="4 5">Thorax and Abdomen</tissue>
    </source>
</reference>
<feature type="region of interest" description="Disordered" evidence="1">
    <location>
        <begin position="1068"/>
        <end position="1245"/>
    </location>
</feature>
<proteinExistence type="predicted"/>
<dbReference type="GeneID" id="107224579"/>
<feature type="compositionally biased region" description="Polar residues" evidence="1">
    <location>
        <begin position="427"/>
        <end position="457"/>
    </location>
</feature>
<feature type="compositionally biased region" description="Low complexity" evidence="1">
    <location>
        <begin position="278"/>
        <end position="298"/>
    </location>
</feature>
<feature type="compositionally biased region" description="Polar residues" evidence="1">
    <location>
        <begin position="304"/>
        <end position="316"/>
    </location>
</feature>
<dbReference type="FunCoup" id="A0A6J0C0V3">
    <property type="interactions" value="8"/>
</dbReference>
<feature type="compositionally biased region" description="Polar residues" evidence="1">
    <location>
        <begin position="384"/>
        <end position="395"/>
    </location>
</feature>
<feature type="chain" id="PRO_5045019091" evidence="2">
    <location>
        <begin position="25"/>
        <end position="1533"/>
    </location>
</feature>
<feature type="compositionally biased region" description="Polar residues" evidence="1">
    <location>
        <begin position="347"/>
        <end position="358"/>
    </location>
</feature>
<dbReference type="Proteomes" id="UP000829291">
    <property type="component" value="Chromosome 4"/>
</dbReference>
<sequence>MASRVNSFWTLLFAVGLFQCSVTADSGVLDHLDNTDHRNSNKDLAMARTRDTDVDLDLDLPPEVDVPSPSPLIADRLQYRMSGLFAFNGGKPFSLEKDPITGKIDFEKAPLKTVNYTAENTNATDYDEYDEDSYVTDVQSDDIYDKKNIDRKDGNVEGTRPNEINPYSPSLHDFLNLPVHYSSGKYNKEKYPLISSSYANTKVQSGLNSYNTYNHRPYEDLEKTTEPPLYFVTHKTYLPKTTTKPTTTQRISSPLPSAASATTLGTPITTHTTLFTTTTTVQSTQKPTSPTWTTTTYPPRKPSTAFSSLKPPSSTQRIHDDYSNTNYDENFAPFKPIPGTNYGNKPVNSNIPHSQNSHARPIVSDEYDDDYSYGSIEDSDNDEINNGTPTESSMYSAPPSTASTTTLSLSTTTTLEKQESPDLRMKVSNSPSNKGGLFNYTTNLAKKPTTSYSQPVSTGPPPTSLPLGDNHPEKPLQPYPGNPIVHNQKPFETSIDKTINRKPESGNNPVRFYEHPISNNVNPDLSINMNLRPYENGNGQIRPLNVNPNGMKQVESTSSVIIPPGQDTVSFVLGNQQNVDGGHFVGTAIRETAYGSKSEGQFQSMYNSQDIEQSHSQTTSASKKPATNVPVALASVAIHPNPISTEVGQKNPALQNNIEQHNLNFNPQNRPYPPKINGVEPPNPGPLPSFVNSPSLYPNTVLNNPSAVLPGTPNPGRLNIVHPQSGPSETSLNLGVRTSLNVPSLNIGSRPLQNEVVNIRNVPVEASLNLGVRPSSSASSEIDRAHNQNDKHVVFGGSIENPHTNPQNGYVVFPGNSHERPVEEHVIVINEADGSVQEFSPTIKGTPTLDHTQEQSENLPKLSENLTPPDEPIDRQSERPSGLYSSRPFDGRPRPYYPPRPDFLRPPRLPPHSKPGPADGNFKRPSLQDSKLPNILPQFRPNSKSSHGHHGSESIGTIPAVYGPGRQPMLGRRPSLPYLQRLSPPPPPQPSVHALRLVSDSDPGFRDSAQIEGQKYQGALLVDKRYQGHPSLDNQQFRNPVPDNPHFPNSFLKKEKFKEPDSLYKRFRTPLSQSDRYQGLPGTENDQFTEQKLRRNAETESEEISGFEKFSAEPPQIPSRTLTNRRSSTDLKDVPQVTTLQMIQQQGGLDEKVVKPNLPPPFRVKFSKGEDNFDDDDDDSRSTDNDNNEEEKRPVYVVYPMNSVVSHKDDSQTDDESVVVGTRGPHRPLPPDTLASSKDEEEEDGIGLPLLRDKTILHPQNRPHPSSSLKSDFPYPLERPDASLLITQEKPLLVPSDKIDEEVDDENTNVKQHDDTSINLIPYLQDYMPFLMRKTEAPTVRDKPAKFDNLWLQEDSDPRIINKPSDDEAPLYRAPISVTLKTVQPTTVTPIAYAFTPTDDTPDNKKLEPSELIEVMSGELKDDMSGKNPVLPSQQPSSSSSSAPSPQNFMAPFMASVSAEAPSSNGWSVVAKPESNDRSDEQEKEDETQTEQSEFDIENFKPQLFGGFKPIYEFPAAGDSTPKPAIDLESQQD</sequence>
<feature type="compositionally biased region" description="Basic and acidic residues" evidence="1">
    <location>
        <begin position="1180"/>
        <end position="1194"/>
    </location>
</feature>
<feature type="region of interest" description="Disordered" evidence="1">
    <location>
        <begin position="278"/>
        <end position="317"/>
    </location>
</feature>
<keyword evidence="3" id="KW-1185">Reference proteome</keyword>
<organism evidence="3 4">
    <name type="scientific">Neodiprion lecontei</name>
    <name type="common">Redheaded pine sawfly</name>
    <dbReference type="NCBI Taxonomy" id="441921"/>
    <lineage>
        <taxon>Eukaryota</taxon>
        <taxon>Metazoa</taxon>
        <taxon>Ecdysozoa</taxon>
        <taxon>Arthropoda</taxon>
        <taxon>Hexapoda</taxon>
        <taxon>Insecta</taxon>
        <taxon>Pterygota</taxon>
        <taxon>Neoptera</taxon>
        <taxon>Endopterygota</taxon>
        <taxon>Hymenoptera</taxon>
        <taxon>Tenthredinoidea</taxon>
        <taxon>Diprionidae</taxon>
        <taxon>Diprioninae</taxon>
        <taxon>Neodiprion</taxon>
    </lineage>
</organism>
<feature type="region of interest" description="Disordered" evidence="1">
    <location>
        <begin position="241"/>
        <end position="263"/>
    </location>
</feature>
<feature type="region of interest" description="Disordered" evidence="1">
    <location>
        <begin position="837"/>
        <end position="974"/>
    </location>
</feature>
<feature type="compositionally biased region" description="Low complexity" evidence="1">
    <location>
        <begin position="396"/>
        <end position="415"/>
    </location>
</feature>
<name>A0A6J0C0V3_NEOLC</name>
<feature type="compositionally biased region" description="Basic and acidic residues" evidence="1">
    <location>
        <begin position="1089"/>
        <end position="1098"/>
    </location>
</feature>
<feature type="compositionally biased region" description="Low complexity" evidence="1">
    <location>
        <begin position="1432"/>
        <end position="1447"/>
    </location>
</feature>
<evidence type="ECO:0000256" key="2">
    <source>
        <dbReference type="SAM" id="SignalP"/>
    </source>
</evidence>
<dbReference type="KEGG" id="nlo:107224579"/>
<evidence type="ECO:0000256" key="1">
    <source>
        <dbReference type="SAM" id="MobiDB-lite"/>
    </source>
</evidence>
<feature type="compositionally biased region" description="Acidic residues" evidence="1">
    <location>
        <begin position="365"/>
        <end position="383"/>
    </location>
</feature>
<keyword evidence="2" id="KW-0732">Signal</keyword>
<dbReference type="InParanoid" id="A0A6J0C0V3"/>
<dbReference type="RefSeq" id="XP_015520167.2">
    <property type="nucleotide sequence ID" value="XM_015664681.2"/>
</dbReference>
<feature type="compositionally biased region" description="Basic and acidic residues" evidence="1">
    <location>
        <begin position="416"/>
        <end position="425"/>
    </location>
</feature>
<feature type="compositionally biased region" description="Polar residues" evidence="1">
    <location>
        <begin position="1136"/>
        <end position="1147"/>
    </location>
</feature>
<dbReference type="OrthoDB" id="7482953at2759"/>
<dbReference type="RefSeq" id="XP_046592316.1">
    <property type="nucleotide sequence ID" value="XM_046736360.1"/>
</dbReference>
<evidence type="ECO:0000313" key="3">
    <source>
        <dbReference type="Proteomes" id="UP000829291"/>
    </source>
</evidence>
<feature type="compositionally biased region" description="Acidic residues" evidence="1">
    <location>
        <begin position="1482"/>
        <end position="1497"/>
    </location>
</feature>